<name>A0A1V0M7A5_PRORE</name>
<dbReference type="InterPro" id="IPR007560">
    <property type="entry name" value="Restrct_endonuc_IV_Mrr"/>
</dbReference>
<dbReference type="AlphaFoldDB" id="A0A1V0M7A5"/>
<keyword evidence="3" id="KW-0540">Nuclease</keyword>
<feature type="transmembrane region" description="Helical" evidence="1">
    <location>
        <begin position="12"/>
        <end position="33"/>
    </location>
</feature>
<dbReference type="EMBL" id="KX774387">
    <property type="protein sequence ID" value="ARD70775.1"/>
    <property type="molecule type" value="Genomic_DNA"/>
</dbReference>
<sequence length="311" mass="36101">MRRKRRFKKRNPYVTNMNIAFIFYMTTLVFLRFDSIARVLTLVIPLFAVYILSPSSKILRLHKKKKPEWASVGIKRNAPLLNPQVALVIIAVTTITVFFLRYDHVITTKIIQLIWGDIKTAYADVFGQSSANKLFSLRNIPVCTYYTFHILRSCVAFLLVAYSASVYFRYKQQTMFKKVLFNATYHEDALQFIRELSWREFEEFIRELFNSLGYRATVTNYGPDGGKDIIMERDGIKVFAQCKHWKSDNVGVAIAREMVGVLEAEPEFKHVFLVTSGKFSNDAVLYSHRTSDRLTLMDGKMIADKLLLLRK</sequence>
<proteinExistence type="predicted"/>
<geneLocation type="plasmid" evidence="3">
    <name>pC131</name>
</geneLocation>
<keyword evidence="1" id="KW-0812">Transmembrane</keyword>
<organism evidence="3">
    <name type="scientific">Providencia rettgeri</name>
    <dbReference type="NCBI Taxonomy" id="587"/>
    <lineage>
        <taxon>Bacteria</taxon>
        <taxon>Pseudomonadati</taxon>
        <taxon>Pseudomonadota</taxon>
        <taxon>Gammaproteobacteria</taxon>
        <taxon>Enterobacterales</taxon>
        <taxon>Morganellaceae</taxon>
        <taxon>Providencia</taxon>
    </lineage>
</organism>
<evidence type="ECO:0000313" key="4">
    <source>
        <dbReference type="EMBL" id="MDH2307511.1"/>
    </source>
</evidence>
<dbReference type="InterPro" id="IPR011856">
    <property type="entry name" value="tRNA_endonuc-like_dom_sf"/>
</dbReference>
<feature type="domain" description="Restriction endonuclease type IV Mrr" evidence="2">
    <location>
        <begin position="193"/>
        <end position="304"/>
    </location>
</feature>
<reference evidence="4" key="3">
    <citation type="submission" date="2023-10" db="EMBL/GenBank/DDBJ databases">
        <title>Analysis of Resistance Genes of Carbapenem-resistant Providencia rettgeri.</title>
        <authorList>
            <person name="Liu M."/>
        </authorList>
    </citation>
    <scope>NUCLEOTIDE SEQUENCE</scope>
    <source>
        <strain evidence="4">QITACRE101</strain>
    </source>
</reference>
<accession>A0A1V0M7A5</accession>
<keyword evidence="1" id="KW-1133">Transmembrane helix</keyword>
<feature type="transmembrane region" description="Helical" evidence="1">
    <location>
        <begin position="146"/>
        <end position="168"/>
    </location>
</feature>
<keyword evidence="1" id="KW-0472">Membrane</keyword>
<dbReference type="SUPFAM" id="SSF52980">
    <property type="entry name" value="Restriction endonuclease-like"/>
    <property type="match status" value="1"/>
</dbReference>
<dbReference type="Proteomes" id="UP001162044">
    <property type="component" value="Unassembled WGS sequence"/>
</dbReference>
<dbReference type="InterPro" id="IPR052906">
    <property type="entry name" value="Type_IV_Methyl-Rstrct_Enzyme"/>
</dbReference>
<reference evidence="4" key="2">
    <citation type="submission" date="2023-04" db="EMBL/GenBank/DDBJ databases">
        <authorList>
            <person name="Li W."/>
        </authorList>
    </citation>
    <scope>NUCLEOTIDE SEQUENCE</scope>
    <source>
        <strain evidence="4">QITACRE101</strain>
    </source>
</reference>
<dbReference type="Gene3D" id="3.40.1350.10">
    <property type="match status" value="1"/>
</dbReference>
<dbReference type="PANTHER" id="PTHR30015">
    <property type="entry name" value="MRR RESTRICTION SYSTEM PROTEIN"/>
    <property type="match status" value="1"/>
</dbReference>
<keyword evidence="3" id="KW-0255">Endonuclease</keyword>
<evidence type="ECO:0000256" key="1">
    <source>
        <dbReference type="SAM" id="Phobius"/>
    </source>
</evidence>
<gene>
    <name evidence="3" type="ORF">pC131_00045</name>
    <name evidence="4" type="ORF">QDQ51_19095</name>
</gene>
<dbReference type="GO" id="GO:0003677">
    <property type="term" value="F:DNA binding"/>
    <property type="evidence" value="ECO:0007669"/>
    <property type="project" value="InterPro"/>
</dbReference>
<keyword evidence="3" id="KW-0378">Hydrolase</keyword>
<dbReference type="Pfam" id="PF04471">
    <property type="entry name" value="Mrr_cat"/>
    <property type="match status" value="1"/>
</dbReference>
<feature type="transmembrane region" description="Helical" evidence="1">
    <location>
        <begin position="80"/>
        <end position="100"/>
    </location>
</feature>
<feature type="transmembrane region" description="Helical" evidence="1">
    <location>
        <begin position="39"/>
        <end position="59"/>
    </location>
</feature>
<dbReference type="GO" id="GO:0015666">
    <property type="term" value="F:restriction endodeoxyribonuclease activity"/>
    <property type="evidence" value="ECO:0007669"/>
    <property type="project" value="TreeGrafter"/>
</dbReference>
<dbReference type="RefSeq" id="WP_159287656.1">
    <property type="nucleotide sequence ID" value="NZ_JAGKLX010000019.1"/>
</dbReference>
<dbReference type="GO" id="GO:0009307">
    <property type="term" value="P:DNA restriction-modification system"/>
    <property type="evidence" value="ECO:0007669"/>
    <property type="project" value="InterPro"/>
</dbReference>
<reference evidence="3" key="1">
    <citation type="submission" date="2016-08" db="EMBL/GenBank/DDBJ databases">
        <title>The complete plasmid sequence pC131 of Providencia rettgeri strain 30905.</title>
        <authorList>
            <person name="Dropa M."/>
            <person name="Ghiglione B."/>
            <person name="Matte M.H."/>
            <person name="Lincopan N."/>
            <person name="Cerdeira L."/>
        </authorList>
    </citation>
    <scope>NUCLEOTIDE SEQUENCE</scope>
    <source>
        <strain evidence="3">30905</strain>
        <plasmid evidence="3">pC131</plasmid>
    </source>
</reference>
<dbReference type="PANTHER" id="PTHR30015:SF7">
    <property type="entry name" value="TYPE IV METHYL-DIRECTED RESTRICTION ENZYME ECOKMRR"/>
    <property type="match status" value="1"/>
</dbReference>
<protein>
    <submittedName>
        <fullName evidence="3">Restriction endonuclease</fullName>
    </submittedName>
</protein>
<evidence type="ECO:0000313" key="3">
    <source>
        <dbReference type="EMBL" id="ARD70775.1"/>
    </source>
</evidence>
<keyword evidence="3" id="KW-0614">Plasmid</keyword>
<dbReference type="InterPro" id="IPR011335">
    <property type="entry name" value="Restrct_endonuc-II-like"/>
</dbReference>
<evidence type="ECO:0000259" key="2">
    <source>
        <dbReference type="Pfam" id="PF04471"/>
    </source>
</evidence>
<dbReference type="EMBL" id="JARVQW010000013">
    <property type="protein sequence ID" value="MDH2307511.1"/>
    <property type="molecule type" value="Genomic_DNA"/>
</dbReference>